<feature type="transmembrane region" description="Helical" evidence="1">
    <location>
        <begin position="68"/>
        <end position="92"/>
    </location>
</feature>
<keyword evidence="3" id="KW-1185">Reference proteome</keyword>
<evidence type="ECO:0000313" key="2">
    <source>
        <dbReference type="EMBL" id="MFC7329320.1"/>
    </source>
</evidence>
<evidence type="ECO:0000256" key="1">
    <source>
        <dbReference type="SAM" id="Phobius"/>
    </source>
</evidence>
<accession>A0ABW2KJ31</accession>
<feature type="transmembrane region" description="Helical" evidence="1">
    <location>
        <begin position="150"/>
        <end position="168"/>
    </location>
</feature>
<keyword evidence="1" id="KW-1133">Transmembrane helix</keyword>
<name>A0ABW2KJ31_9ACTN</name>
<dbReference type="Proteomes" id="UP001596540">
    <property type="component" value="Unassembled WGS sequence"/>
</dbReference>
<sequence>MTAQRRKIITVVGLVLAGVIVLLDSDLAQRGRFDPAEIIGMLVSVMCFALLISVACRGLDVRRGAAALFVFGWGSLALATFAGHLGGAVAQIEFALYPEFGPTAEDTADENQVTATAVRTCPDPAFLDDEGCAAPEQPGYLSVLPTGTGAVALTLGWLPALGMAGAYARTRPEDDTHRTNPPD</sequence>
<keyword evidence="1" id="KW-0812">Transmembrane</keyword>
<dbReference type="RefSeq" id="WP_379871968.1">
    <property type="nucleotide sequence ID" value="NZ_JBHTBH010000007.1"/>
</dbReference>
<reference evidence="3" key="1">
    <citation type="journal article" date="2019" name="Int. J. Syst. Evol. Microbiol.">
        <title>The Global Catalogue of Microorganisms (GCM) 10K type strain sequencing project: providing services to taxonomists for standard genome sequencing and annotation.</title>
        <authorList>
            <consortium name="The Broad Institute Genomics Platform"/>
            <consortium name="The Broad Institute Genome Sequencing Center for Infectious Disease"/>
            <person name="Wu L."/>
            <person name="Ma J."/>
        </authorList>
    </citation>
    <scope>NUCLEOTIDE SEQUENCE [LARGE SCALE GENOMIC DNA]</scope>
    <source>
        <strain evidence="3">CGMCC 4.7382</strain>
    </source>
</reference>
<keyword evidence="1" id="KW-0472">Membrane</keyword>
<dbReference type="EMBL" id="JBHTBH010000007">
    <property type="protein sequence ID" value="MFC7329320.1"/>
    <property type="molecule type" value="Genomic_DNA"/>
</dbReference>
<evidence type="ECO:0008006" key="4">
    <source>
        <dbReference type="Google" id="ProtNLM"/>
    </source>
</evidence>
<protein>
    <recommendedName>
        <fullName evidence="4">Integral membrane protein</fullName>
    </recommendedName>
</protein>
<proteinExistence type="predicted"/>
<gene>
    <name evidence="2" type="ORF">ACFQRF_16410</name>
</gene>
<evidence type="ECO:0000313" key="3">
    <source>
        <dbReference type="Proteomes" id="UP001596540"/>
    </source>
</evidence>
<organism evidence="2 3">
    <name type="scientific">Marinactinospora rubrisoli</name>
    <dbReference type="NCBI Taxonomy" id="2715399"/>
    <lineage>
        <taxon>Bacteria</taxon>
        <taxon>Bacillati</taxon>
        <taxon>Actinomycetota</taxon>
        <taxon>Actinomycetes</taxon>
        <taxon>Streptosporangiales</taxon>
        <taxon>Nocardiopsidaceae</taxon>
        <taxon>Marinactinospora</taxon>
    </lineage>
</organism>
<comment type="caution">
    <text evidence="2">The sequence shown here is derived from an EMBL/GenBank/DDBJ whole genome shotgun (WGS) entry which is preliminary data.</text>
</comment>
<feature type="transmembrane region" description="Helical" evidence="1">
    <location>
        <begin position="38"/>
        <end position="56"/>
    </location>
</feature>